<dbReference type="AlphaFoldDB" id="A0AA85JG29"/>
<feature type="compositionally biased region" description="Polar residues" evidence="1">
    <location>
        <begin position="220"/>
        <end position="240"/>
    </location>
</feature>
<protein>
    <recommendedName>
        <fullName evidence="4">Endo/exonuclease/phosphatase domain-containing protein</fullName>
    </recommendedName>
</protein>
<dbReference type="InterPro" id="IPR036691">
    <property type="entry name" value="Endo/exonu/phosph_ase_sf"/>
</dbReference>
<evidence type="ECO:0008006" key="4">
    <source>
        <dbReference type="Google" id="ProtNLM"/>
    </source>
</evidence>
<name>A0AA85JG29_TRIRE</name>
<accession>A0AA85JG29</accession>
<evidence type="ECO:0000313" key="3">
    <source>
        <dbReference type="WBParaSite" id="TREG1_28080.1"/>
    </source>
</evidence>
<keyword evidence="2" id="KW-1185">Reference proteome</keyword>
<dbReference type="WBParaSite" id="TREG1_28080.1">
    <property type="protein sequence ID" value="TREG1_28080.1"/>
    <property type="gene ID" value="TREG1_28080"/>
</dbReference>
<proteinExistence type="predicted"/>
<dbReference type="SUPFAM" id="SSF56219">
    <property type="entry name" value="DNase I-like"/>
    <property type="match status" value="1"/>
</dbReference>
<evidence type="ECO:0000256" key="1">
    <source>
        <dbReference type="SAM" id="MobiDB-lite"/>
    </source>
</evidence>
<dbReference type="Proteomes" id="UP000050795">
    <property type="component" value="Unassembled WGS sequence"/>
</dbReference>
<dbReference type="Gene3D" id="3.60.10.10">
    <property type="entry name" value="Endonuclease/exonuclease/phosphatase"/>
    <property type="match status" value="1"/>
</dbReference>
<organism evidence="2 3">
    <name type="scientific">Trichobilharzia regenti</name>
    <name type="common">Nasal bird schistosome</name>
    <dbReference type="NCBI Taxonomy" id="157069"/>
    <lineage>
        <taxon>Eukaryota</taxon>
        <taxon>Metazoa</taxon>
        <taxon>Spiralia</taxon>
        <taxon>Lophotrochozoa</taxon>
        <taxon>Platyhelminthes</taxon>
        <taxon>Trematoda</taxon>
        <taxon>Digenea</taxon>
        <taxon>Strigeidida</taxon>
        <taxon>Schistosomatoidea</taxon>
        <taxon>Schistosomatidae</taxon>
        <taxon>Trichobilharzia</taxon>
    </lineage>
</organism>
<reference evidence="2" key="1">
    <citation type="submission" date="2022-06" db="EMBL/GenBank/DDBJ databases">
        <authorList>
            <person name="Berger JAMES D."/>
            <person name="Berger JAMES D."/>
        </authorList>
    </citation>
    <scope>NUCLEOTIDE SEQUENCE [LARGE SCALE GENOMIC DNA]</scope>
</reference>
<reference evidence="3" key="2">
    <citation type="submission" date="2023-11" db="UniProtKB">
        <authorList>
            <consortium name="WormBaseParasite"/>
        </authorList>
    </citation>
    <scope>IDENTIFICATION</scope>
</reference>
<sequence>MTLRYSPFSSRLQHMSQPFTLASRAIDVCCVSETRKQDPSVVIHLTTPGQQDESSKFTLRVSGDATASSRGLAGVRIALSTRAEKTLLDWIPVDSRMCAVRLNGSVRRRKDCTTRRCLFVISAYAPTDCSSDETKDEFYQKLSSLVRKAKRSDIVVLASDINAQVGKLCQSEKDVNGTYGVLCQRTDSSDRLLQFCSDNHLFLVSTNFKHKERHCLTWRPPSSNPTDPSRNLNTDTEGSVSIRQPTPISVLLDVISRWLFIDQTTCLLHGTSLPSSLLVAVSETPSLSLPALVFTSVFSTVCTELSFSFSGFVHLLSHYPFLFHSLTSTCSESFLVLSLLSSYNS</sequence>
<feature type="region of interest" description="Disordered" evidence="1">
    <location>
        <begin position="219"/>
        <end position="240"/>
    </location>
</feature>
<evidence type="ECO:0000313" key="2">
    <source>
        <dbReference type="Proteomes" id="UP000050795"/>
    </source>
</evidence>